<name>A0A7R9E5V9_9NEOP</name>
<dbReference type="AlphaFoldDB" id="A0A7R9E5V9"/>
<feature type="domain" description="MULE transposase" evidence="1">
    <location>
        <begin position="76"/>
        <end position="169"/>
    </location>
</feature>
<evidence type="ECO:0000259" key="1">
    <source>
        <dbReference type="Pfam" id="PF10551"/>
    </source>
</evidence>
<reference evidence="2" key="1">
    <citation type="submission" date="2020-11" db="EMBL/GenBank/DDBJ databases">
        <authorList>
            <person name="Tran Van P."/>
        </authorList>
    </citation>
    <scope>NUCLEOTIDE SEQUENCE</scope>
</reference>
<dbReference type="Pfam" id="PF10551">
    <property type="entry name" value="MULE"/>
    <property type="match status" value="1"/>
</dbReference>
<gene>
    <name evidence="2" type="ORF">TMSB3V08_LOCUS4704</name>
</gene>
<proteinExistence type="predicted"/>
<dbReference type="EMBL" id="OB793571">
    <property type="protein sequence ID" value="CAD7427877.1"/>
    <property type="molecule type" value="Genomic_DNA"/>
</dbReference>
<sequence>MWVTRLTPHSLGEQRRALFNNDLNSTTQNSYYLTMGVEPDFPVDDVVKTHFPQGGFEAVVFMSPVLSDVLQSTSRIHVDATFKVLPRQLQAKQLLTIHRIQNNKLFTCAYVIMTRKPIAGYSLVFEFVRNVLRGLNPSIIMTDYEESLRRSLRTAFPNATLIGCWFHFDQTTQEGVHCIRVKNTQCPKRSNSWETLVQEFLETSKHSTKPGSCWLGLSQREPEQTIAT</sequence>
<protein>
    <recommendedName>
        <fullName evidence="1">MULE transposase domain-containing protein</fullName>
    </recommendedName>
</protein>
<evidence type="ECO:0000313" key="2">
    <source>
        <dbReference type="EMBL" id="CAD7427877.1"/>
    </source>
</evidence>
<organism evidence="2">
    <name type="scientific">Timema monikensis</name>
    <dbReference type="NCBI Taxonomy" id="170555"/>
    <lineage>
        <taxon>Eukaryota</taxon>
        <taxon>Metazoa</taxon>
        <taxon>Ecdysozoa</taxon>
        <taxon>Arthropoda</taxon>
        <taxon>Hexapoda</taxon>
        <taxon>Insecta</taxon>
        <taxon>Pterygota</taxon>
        <taxon>Neoptera</taxon>
        <taxon>Polyneoptera</taxon>
        <taxon>Phasmatodea</taxon>
        <taxon>Timematodea</taxon>
        <taxon>Timematoidea</taxon>
        <taxon>Timematidae</taxon>
        <taxon>Timema</taxon>
    </lineage>
</organism>
<accession>A0A7R9E5V9</accession>
<dbReference type="InterPro" id="IPR018289">
    <property type="entry name" value="MULE_transposase_dom"/>
</dbReference>